<reference evidence="2" key="1">
    <citation type="submission" date="2021-03" db="EMBL/GenBank/DDBJ databases">
        <title>Genomic Encyclopedia of Type Strains, Phase IV (KMG-IV): sequencing the most valuable type-strain genomes for metagenomic binning, comparative biology and taxonomic classification.</title>
        <authorList>
            <person name="Goeker M."/>
        </authorList>
    </citation>
    <scope>NUCLEOTIDE SEQUENCE</scope>
    <source>
        <strain evidence="2">DSM 26232</strain>
    </source>
</reference>
<dbReference type="Proteomes" id="UP000823736">
    <property type="component" value="Unassembled WGS sequence"/>
</dbReference>
<comment type="caution">
    <text evidence="2">The sequence shown here is derived from an EMBL/GenBank/DDBJ whole genome shotgun (WGS) entry which is preliminary data.</text>
</comment>
<feature type="transmembrane region" description="Helical" evidence="1">
    <location>
        <begin position="12"/>
        <end position="35"/>
    </location>
</feature>
<dbReference type="InterPro" id="IPR006311">
    <property type="entry name" value="TAT_signal"/>
</dbReference>
<keyword evidence="1" id="KW-0812">Transmembrane</keyword>
<dbReference type="Gene3D" id="3.40.190.10">
    <property type="entry name" value="Periplasmic binding protein-like II"/>
    <property type="match status" value="1"/>
</dbReference>
<organism evidence="2 3">
    <name type="scientific">Halolamina salifodinae</name>
    <dbReference type="NCBI Taxonomy" id="1202767"/>
    <lineage>
        <taxon>Archaea</taxon>
        <taxon>Methanobacteriati</taxon>
        <taxon>Methanobacteriota</taxon>
        <taxon>Stenosarchaea group</taxon>
        <taxon>Halobacteria</taxon>
        <taxon>Halobacteriales</taxon>
        <taxon>Haloferacaceae</taxon>
    </lineage>
</organism>
<name>A0A8T4GU87_9EURY</name>
<dbReference type="PROSITE" id="PS51318">
    <property type="entry name" value="TAT"/>
    <property type="match status" value="1"/>
</dbReference>
<accession>A0A8T4GU87</accession>
<dbReference type="PROSITE" id="PS51257">
    <property type="entry name" value="PROKAR_LIPOPROTEIN"/>
    <property type="match status" value="1"/>
</dbReference>
<evidence type="ECO:0000256" key="1">
    <source>
        <dbReference type="SAM" id="Phobius"/>
    </source>
</evidence>
<keyword evidence="3" id="KW-1185">Reference proteome</keyword>
<dbReference type="EMBL" id="JAGGLC010000002">
    <property type="protein sequence ID" value="MBP1986661.1"/>
    <property type="molecule type" value="Genomic_DNA"/>
</dbReference>
<keyword evidence="1" id="KW-1133">Transmembrane helix</keyword>
<sequence length="377" mass="40419">MTHRQGRRGRRAFLRGVGAAGTAGLAGLAGCAGGGSGGGDSIAIASAPTPTTKLQAEYLRERTDLFEGLYDELGYEADLTLTWDELSQFIGGQADLAPSVGSVEAAQLASEQDQQLRAHAVTAPQHTALYVRKGSEYDPAEAGGMQAAVDALAESGTIGIGGWGLGTVPAYRLVFRERFGYEFGEEGDFDVVTAEFNTLAQLVADGDIDAGGSGPPYNLWSARDDLTPVFWNQNQVAEMGFPRRSIAIGNGVSRASYAEANADAIAAYFALLRRANEYLRDNIDSLAEESSTQDTLGVDSAEQARWVLEFRLRGEHSPNEVPASPVDNGLRDEYVEQDRQALSQAAEMGAVPEDWADGFDYQPVDIDEYYEMASSYA</sequence>
<dbReference type="AlphaFoldDB" id="A0A8T4GU87"/>
<dbReference type="RefSeq" id="WP_209491209.1">
    <property type="nucleotide sequence ID" value="NZ_JAGGLC010000002.1"/>
</dbReference>
<protein>
    <submittedName>
        <fullName evidence="2">ABC-type nitrate/sulfonate/bicarbonate transport system substrate-binding protein</fullName>
    </submittedName>
</protein>
<evidence type="ECO:0000313" key="3">
    <source>
        <dbReference type="Proteomes" id="UP000823736"/>
    </source>
</evidence>
<dbReference type="SUPFAM" id="SSF53850">
    <property type="entry name" value="Periplasmic binding protein-like II"/>
    <property type="match status" value="1"/>
</dbReference>
<gene>
    <name evidence="2" type="ORF">J2753_001155</name>
</gene>
<evidence type="ECO:0000313" key="2">
    <source>
        <dbReference type="EMBL" id="MBP1986661.1"/>
    </source>
</evidence>
<proteinExistence type="predicted"/>
<keyword evidence="1" id="KW-0472">Membrane</keyword>